<evidence type="ECO:0000313" key="2">
    <source>
        <dbReference type="Proteomes" id="UP000294862"/>
    </source>
</evidence>
<evidence type="ECO:0000313" key="1">
    <source>
        <dbReference type="EMBL" id="TCO34723.1"/>
    </source>
</evidence>
<reference evidence="1 2" key="1">
    <citation type="journal article" date="2015" name="Stand. Genomic Sci.">
        <title>Genomic Encyclopedia of Bacterial and Archaeal Type Strains, Phase III: the genomes of soil and plant-associated and newly described type strains.</title>
        <authorList>
            <person name="Whitman W.B."/>
            <person name="Woyke T."/>
            <person name="Klenk H.P."/>
            <person name="Zhou Y."/>
            <person name="Lilburn T.G."/>
            <person name="Beck B.J."/>
            <person name="De Vos P."/>
            <person name="Vandamme P."/>
            <person name="Eisen J.A."/>
            <person name="Garrity G."/>
            <person name="Hugenholtz P."/>
            <person name="Kyrpides N.C."/>
        </authorList>
    </citation>
    <scope>NUCLEOTIDE SEQUENCE [LARGE SCALE GENOMIC DNA]</scope>
    <source>
        <strain evidence="1 2">A3</strain>
    </source>
</reference>
<keyword evidence="2" id="KW-1185">Reference proteome</keyword>
<proteinExistence type="predicted"/>
<comment type="caution">
    <text evidence="1">The sequence shown here is derived from an EMBL/GenBank/DDBJ whole genome shotgun (WGS) entry which is preliminary data.</text>
</comment>
<dbReference type="Proteomes" id="UP000294862">
    <property type="component" value="Unassembled WGS sequence"/>
</dbReference>
<protein>
    <submittedName>
        <fullName evidence="1">Uncharacterized protein</fullName>
    </submittedName>
</protein>
<organism evidence="1 2">
    <name type="scientific">Dokdonella fugitiva</name>
    <dbReference type="NCBI Taxonomy" id="328517"/>
    <lineage>
        <taxon>Bacteria</taxon>
        <taxon>Pseudomonadati</taxon>
        <taxon>Pseudomonadota</taxon>
        <taxon>Gammaproteobacteria</taxon>
        <taxon>Lysobacterales</taxon>
        <taxon>Rhodanobacteraceae</taxon>
        <taxon>Dokdonella</taxon>
    </lineage>
</organism>
<dbReference type="EMBL" id="SLWQ01000017">
    <property type="protein sequence ID" value="TCO34723.1"/>
    <property type="molecule type" value="Genomic_DNA"/>
</dbReference>
<dbReference type="RefSeq" id="WP_132000251.1">
    <property type="nucleotide sequence ID" value="NZ_JACGXM010000021.1"/>
</dbReference>
<dbReference type="OrthoDB" id="6044454at2"/>
<dbReference type="AlphaFoldDB" id="A0A4R2HTK5"/>
<sequence>MRTVRFRVTGPNDPVQALLKRISAIDEIDRVEEVADTGSHLREDSTSLDLPDDIGQTDFHDIEVHALRDDVAREVKREVERATRDLGLVAEFVDEW</sequence>
<gene>
    <name evidence="1" type="ORF">EV148_11712</name>
</gene>
<accession>A0A4R2HTK5</accession>
<name>A0A4R2HTK5_9GAMM</name>